<name>F2NU45_TRES6</name>
<proteinExistence type="predicted"/>
<dbReference type="SUPFAM" id="SSF52317">
    <property type="entry name" value="Class I glutamine amidotransferase-like"/>
    <property type="match status" value="1"/>
</dbReference>
<dbReference type="InterPro" id="IPR036676">
    <property type="entry name" value="PurM-like_C_sf"/>
</dbReference>
<dbReference type="Pfam" id="PF02769">
    <property type="entry name" value="AIRS_C"/>
    <property type="match status" value="1"/>
</dbReference>
<organism evidence="9 10">
    <name type="scientific">Treponema succinifaciens (strain ATCC 33096 / DSM 2489 / 6091)</name>
    <dbReference type="NCBI Taxonomy" id="869209"/>
    <lineage>
        <taxon>Bacteria</taxon>
        <taxon>Pseudomonadati</taxon>
        <taxon>Spirochaetota</taxon>
        <taxon>Spirochaetia</taxon>
        <taxon>Spirochaetales</taxon>
        <taxon>Treponemataceae</taxon>
        <taxon>Treponema</taxon>
    </lineage>
</organism>
<sequence>MRMFRIYVERKAGFQNEAARIFSEITGFLGIGGVTGVRYFNRYDIENVADEVAKASAVRIFSEPQSDFVVYDSLEVPADITQIIWEYLPGQYDQRADSAEQCLTLLREGMKSATKVGTEPPAVRCAKIVFLEGSVCADDVLKIQKYLINPVDSRLADSSKPSTLRMSSIVPADIAVVSGFISKSESELDSYRKELGLAMDLADVKFMQDYFKSINRDPTFTEIRVLDTYWSDHCRHTTFLTVLDDVKIEDGPYASALKKSLDNYKAVRADLYADRKDKPVTLMDMACIGAKYLRKQGKLDDLEVSAEINACSIFIDVHYTSGEPDERWLLQFKNETHNHPTEIEPFGGAATCIGGAIRDPLSGRSWVYQAMRVTGAADPTVPLSQTLSGKLPQMKLTREAAQGFSSYGNQIGLTTGQVSEVYHPGYVAKRMELGAVIAAAPCDQVMREEPETGDVVILLGGGTGRDGIGGATGSSKVHDVKSVATAAAEVQKGNAVEERKIQRLFRNKDVCRMIRRSNDFGAGGVSVAVGELASGLDINLDAVPKKYEGLDGTELAISESQERMAVVVRKEDAQKFILECNKENLNAVVVAVVTDTNKLVMKWRGKTIVDIDRSFLDTAGAEHHAVASIESPAEQKNSPLVHPLESVEKILLEDSENPDIKEAWLCNMNDLACCSQRGLGERFDGSIGASSVLMPYGGKYQGTPEAGMAAKIPVVSPHETSTVSFMSYGFDPRVSQWSAWHGAQVAVLSSLAKIACIGGKTDTCRLTFQEFFGRAVTEKTWGYPAAALLGSIDAQLAMGTGSIGGKDSMSGTFENLNVPHTLVSFAVNVDDVKNVVSGSFKKAGSKVFLVSVPYSAELVPDFEVFKKNTAALYKFNSQKKINAMYPVCAGGIAEGLSKMSLGNKIGVSLDTIPLSCTAASGIKEADVSDLFTPLYGSILVESDFDLDLEKDFIEGTVSKIGETICEPSIELEDVKISLDEIESAWESKLEKVFPPVSGAELQPPLPSFALKEHESLEEARKKSSTFDYSAGKTKPKVVIPVFPGTNCEYDMARAFNLNGGETKIVVFRNRTPKDLAESLDLFKAEIDEAQILAFAGGFSAGDEPDGSGKYIANVIREHRIADSIMELLKKRDGLVLGICNGFQALIKTGLVPYGEIKEPSADMPTLTYNRIGRHISRVVRTRMVSAKSPWAQDSSILNSKIHLIPVSHGEGRIVITEELAEKLFANGQVFTQYVDENGIPSIIEPDNPNGSLFAIEGLTSPDGRVLGKMGHNERTMGTDKGGSSIDLIKNIAGMDSNESSCQNIFAAGIRYFN</sequence>
<dbReference type="NCBIfam" id="TIGR01857">
    <property type="entry name" value="FGAM-synthase"/>
    <property type="match status" value="1"/>
</dbReference>
<reference evidence="9 10" key="1">
    <citation type="journal article" date="2011" name="Stand. Genomic Sci.">
        <title>Complete genome sequence of Treponema succinifaciens type strain (6091).</title>
        <authorList>
            <person name="Han C."/>
            <person name="Gronow S."/>
            <person name="Teshima H."/>
            <person name="Lapidus A."/>
            <person name="Nolan M."/>
            <person name="Lucas S."/>
            <person name="Hammon N."/>
            <person name="Deshpande S."/>
            <person name="Cheng J.F."/>
            <person name="Zeytun A."/>
            <person name="Tapia R."/>
            <person name="Goodwin L."/>
            <person name="Pitluck S."/>
            <person name="Liolios K."/>
            <person name="Pagani I."/>
            <person name="Ivanova N."/>
            <person name="Mavromatis K."/>
            <person name="Mikhailova N."/>
            <person name="Huntemann M."/>
            <person name="Pati A."/>
            <person name="Chen A."/>
            <person name="Palaniappan K."/>
            <person name="Land M."/>
            <person name="Hauser L."/>
            <person name="Brambilla E.M."/>
            <person name="Rohde M."/>
            <person name="Goker M."/>
            <person name="Woyke T."/>
            <person name="Bristow J."/>
            <person name="Eisen J.A."/>
            <person name="Markowitz V."/>
            <person name="Hugenholtz P."/>
            <person name="Kyrpides N.C."/>
            <person name="Klenk H.P."/>
            <person name="Detter J.C."/>
        </authorList>
    </citation>
    <scope>NUCLEOTIDE SEQUENCE [LARGE SCALE GENOMIC DNA]</scope>
    <source>
        <strain evidence="10">ATCC 33096 / DSM 2489 / 6091</strain>
    </source>
</reference>
<evidence type="ECO:0000256" key="3">
    <source>
        <dbReference type="ARBA" id="ARBA00022741"/>
    </source>
</evidence>
<dbReference type="Gene3D" id="3.90.650.10">
    <property type="entry name" value="PurM-like C-terminal domain"/>
    <property type="match status" value="2"/>
</dbReference>
<dbReference type="PANTHER" id="PTHR10099:SF1">
    <property type="entry name" value="PHOSPHORIBOSYLFORMYLGLYCINAMIDINE SYNTHASE"/>
    <property type="match status" value="1"/>
</dbReference>
<dbReference type="InterPro" id="IPR010141">
    <property type="entry name" value="FGAM_synthase"/>
</dbReference>
<dbReference type="EC" id="6.3.5.3" evidence="9"/>
<dbReference type="eggNOG" id="COG0047">
    <property type="taxonomic scope" value="Bacteria"/>
</dbReference>
<dbReference type="InterPro" id="IPR041609">
    <property type="entry name" value="PurL_linker"/>
</dbReference>
<dbReference type="GO" id="GO:0004642">
    <property type="term" value="F:phosphoribosylformylglycinamidine synthase activity"/>
    <property type="evidence" value="ECO:0007669"/>
    <property type="project" value="UniProtKB-EC"/>
</dbReference>
<keyword evidence="6" id="KW-0460">Magnesium</keyword>
<keyword evidence="5" id="KW-0067">ATP-binding</keyword>
<dbReference type="EMBL" id="CP002631">
    <property type="protein sequence ID" value="AEB13009.1"/>
    <property type="molecule type" value="Genomic_DNA"/>
</dbReference>
<dbReference type="Gene3D" id="3.40.50.880">
    <property type="match status" value="1"/>
</dbReference>
<evidence type="ECO:0000313" key="9">
    <source>
        <dbReference type="EMBL" id="AEB13009.1"/>
    </source>
</evidence>
<dbReference type="SUPFAM" id="SSF56042">
    <property type="entry name" value="PurM C-terminal domain-like"/>
    <property type="match status" value="2"/>
</dbReference>
<keyword evidence="10" id="KW-1185">Reference proteome</keyword>
<dbReference type="InterPro" id="IPR010918">
    <property type="entry name" value="PurM-like_C_dom"/>
</dbReference>
<dbReference type="PANTHER" id="PTHR10099">
    <property type="entry name" value="PHOSPHORIBOSYLFORMYLGLYCINAMIDINE SYNTHASE"/>
    <property type="match status" value="1"/>
</dbReference>
<dbReference type="GO" id="GO:0005737">
    <property type="term" value="C:cytoplasm"/>
    <property type="evidence" value="ECO:0007669"/>
    <property type="project" value="TreeGrafter"/>
</dbReference>
<dbReference type="eggNOG" id="COG0046">
    <property type="taxonomic scope" value="Bacteria"/>
</dbReference>
<dbReference type="CDD" id="cd02204">
    <property type="entry name" value="PurL_repeat2"/>
    <property type="match status" value="1"/>
</dbReference>
<dbReference type="InterPro" id="IPR036921">
    <property type="entry name" value="PurM-like_N_sf"/>
</dbReference>
<evidence type="ECO:0000256" key="6">
    <source>
        <dbReference type="ARBA" id="ARBA00022842"/>
    </source>
</evidence>
<evidence type="ECO:0000256" key="1">
    <source>
        <dbReference type="ARBA" id="ARBA00022598"/>
    </source>
</evidence>
<reference evidence="10" key="2">
    <citation type="submission" date="2011-04" db="EMBL/GenBank/DDBJ databases">
        <title>The complete genome of chromosome of Treponema succinifaciens DSM 2489.</title>
        <authorList>
            <person name="Lucas S."/>
            <person name="Copeland A."/>
            <person name="Lapidus A."/>
            <person name="Bruce D."/>
            <person name="Goodwin L."/>
            <person name="Pitluck S."/>
            <person name="Peters L."/>
            <person name="Kyrpides N."/>
            <person name="Mavromatis K."/>
            <person name="Ivanova N."/>
            <person name="Ovchinnikova G."/>
            <person name="Teshima H."/>
            <person name="Detter J.C."/>
            <person name="Tapia R."/>
            <person name="Han C."/>
            <person name="Land M."/>
            <person name="Hauser L."/>
            <person name="Markowitz V."/>
            <person name="Cheng J.-F."/>
            <person name="Hugenholtz P."/>
            <person name="Woyke T."/>
            <person name="Wu D."/>
            <person name="Gronow S."/>
            <person name="Wellnitz S."/>
            <person name="Brambilla E."/>
            <person name="Klenk H.-P."/>
            <person name="Eisen J.A."/>
        </authorList>
    </citation>
    <scope>NUCLEOTIDE SEQUENCE [LARGE SCALE GENOMIC DNA]</scope>
    <source>
        <strain evidence="10">ATCC 33096 / DSM 2489 / 6091</strain>
    </source>
</reference>
<evidence type="ECO:0000256" key="4">
    <source>
        <dbReference type="ARBA" id="ARBA00022755"/>
    </source>
</evidence>
<dbReference type="Gene3D" id="1.10.8.750">
    <property type="entry name" value="Phosphoribosylformylglycinamidine synthase, linker domain"/>
    <property type="match status" value="1"/>
</dbReference>
<keyword evidence="1 9" id="KW-0436">Ligase</keyword>
<keyword evidence="4" id="KW-0658">Purine biosynthesis</keyword>
<evidence type="ECO:0000313" key="10">
    <source>
        <dbReference type="Proteomes" id="UP000006852"/>
    </source>
</evidence>
<dbReference type="KEGG" id="tsu:Tresu_0039"/>
<keyword evidence="3" id="KW-0547">Nucleotide-binding</keyword>
<evidence type="ECO:0000256" key="2">
    <source>
        <dbReference type="ARBA" id="ARBA00022723"/>
    </source>
</evidence>
<dbReference type="InterPro" id="IPR029062">
    <property type="entry name" value="Class_I_gatase-like"/>
</dbReference>
<evidence type="ECO:0000259" key="8">
    <source>
        <dbReference type="Pfam" id="PF18072"/>
    </source>
</evidence>
<dbReference type="Pfam" id="PF18072">
    <property type="entry name" value="FGAR-AT_linker"/>
    <property type="match status" value="1"/>
</dbReference>
<protein>
    <submittedName>
        <fullName evidence="9">Phosphoribosylformylglycinamidine synthase</fullName>
        <ecNumber evidence="9">6.3.5.3</ecNumber>
    </submittedName>
</protein>
<dbReference type="GO" id="GO:0005524">
    <property type="term" value="F:ATP binding"/>
    <property type="evidence" value="ECO:0007669"/>
    <property type="project" value="UniProtKB-KW"/>
</dbReference>
<dbReference type="GO" id="GO:0046872">
    <property type="term" value="F:metal ion binding"/>
    <property type="evidence" value="ECO:0007669"/>
    <property type="project" value="UniProtKB-KW"/>
</dbReference>
<feature type="domain" description="PurM-like C-terminal" evidence="7">
    <location>
        <begin position="452"/>
        <end position="603"/>
    </location>
</feature>
<evidence type="ECO:0000259" key="7">
    <source>
        <dbReference type="Pfam" id="PF02769"/>
    </source>
</evidence>
<gene>
    <name evidence="9" type="ordered locus">Tresu_0039</name>
</gene>
<dbReference type="FunFam" id="3.30.1330.10:FF:000013">
    <property type="entry name" value="Phosphoribosylformylglycinamidine synthase"/>
    <property type="match status" value="1"/>
</dbReference>
<dbReference type="GO" id="GO:0006164">
    <property type="term" value="P:purine nucleotide biosynthetic process"/>
    <property type="evidence" value="ECO:0007669"/>
    <property type="project" value="UniProtKB-KW"/>
</dbReference>
<keyword evidence="2" id="KW-0479">Metal-binding</keyword>
<dbReference type="HOGENOM" id="CLU_003100_2_0_12"/>
<dbReference type="Gene3D" id="3.30.1330.10">
    <property type="entry name" value="PurM-like, N-terminal domain"/>
    <property type="match status" value="2"/>
</dbReference>
<dbReference type="SMART" id="SM01211">
    <property type="entry name" value="GATase_5"/>
    <property type="match status" value="1"/>
</dbReference>
<evidence type="ECO:0000256" key="5">
    <source>
        <dbReference type="ARBA" id="ARBA00022840"/>
    </source>
</evidence>
<feature type="domain" description="Phosphoribosylformylglycinamidine synthase linker" evidence="8">
    <location>
        <begin position="188"/>
        <end position="236"/>
    </location>
</feature>
<dbReference type="Proteomes" id="UP000006852">
    <property type="component" value="Chromosome"/>
</dbReference>
<dbReference type="Pfam" id="PF13507">
    <property type="entry name" value="GATase_5"/>
    <property type="match status" value="1"/>
</dbReference>
<dbReference type="SUPFAM" id="SSF55326">
    <property type="entry name" value="PurM N-terminal domain-like"/>
    <property type="match status" value="2"/>
</dbReference>
<accession>F2NU45</accession>
<dbReference type="STRING" id="869209.Tresu_0039"/>